<dbReference type="InterPro" id="IPR027387">
    <property type="entry name" value="Cytb/b6-like_sf"/>
</dbReference>
<evidence type="ECO:0000256" key="18">
    <source>
        <dbReference type="PIRSR" id="PIRSR038885-1"/>
    </source>
</evidence>
<keyword evidence="16 20" id="KW-0472">Membrane</keyword>
<evidence type="ECO:0000256" key="3">
    <source>
        <dbReference type="ARBA" id="ARBA00011660"/>
    </source>
</evidence>
<dbReference type="PANTHER" id="PTHR19271">
    <property type="entry name" value="CYTOCHROME B"/>
    <property type="match status" value="1"/>
</dbReference>
<dbReference type="InterPro" id="IPR005798">
    <property type="entry name" value="Cyt_b/b6_C"/>
</dbReference>
<feature type="binding site" description="axial binding residue" evidence="19">
    <location>
        <position position="83"/>
    </location>
    <ligand>
        <name>heme b</name>
        <dbReference type="ChEBI" id="CHEBI:60344"/>
        <label>b562</label>
    </ligand>
    <ligandPart>
        <name>Fe</name>
        <dbReference type="ChEBI" id="CHEBI:18248"/>
    </ligandPart>
</feature>
<dbReference type="GO" id="GO:0016491">
    <property type="term" value="F:oxidoreductase activity"/>
    <property type="evidence" value="ECO:0007669"/>
    <property type="project" value="UniProtKB-UniRule"/>
</dbReference>
<feature type="transmembrane region" description="Helical" evidence="20">
    <location>
        <begin position="346"/>
        <end position="372"/>
    </location>
</feature>
<evidence type="ECO:0000256" key="7">
    <source>
        <dbReference type="ARBA" id="ARBA00022660"/>
    </source>
</evidence>
<dbReference type="GO" id="GO:0046872">
    <property type="term" value="F:metal ion binding"/>
    <property type="evidence" value="ECO:0007669"/>
    <property type="project" value="UniProtKB-UniRule"/>
</dbReference>
<feature type="domain" description="Cytochrome b/b6 C-terminal region profile" evidence="22">
    <location>
        <begin position="210"/>
        <end position="379"/>
    </location>
</feature>
<dbReference type="InterPro" id="IPR036150">
    <property type="entry name" value="Cyt_b/b6_C_sf"/>
</dbReference>
<comment type="similarity">
    <text evidence="17 20">Belongs to the cytochrome b family.</text>
</comment>
<keyword evidence="12 20" id="KW-1133">Transmembrane helix</keyword>
<feature type="transmembrane region" description="Helical" evidence="20">
    <location>
        <begin position="77"/>
        <end position="98"/>
    </location>
</feature>
<keyword evidence="9 19" id="KW-0479">Metal-binding</keyword>
<evidence type="ECO:0000256" key="10">
    <source>
        <dbReference type="ARBA" id="ARBA00022792"/>
    </source>
</evidence>
<feature type="transmembrane region" description="Helical" evidence="20">
    <location>
        <begin position="30"/>
        <end position="56"/>
    </location>
</feature>
<evidence type="ECO:0000256" key="20">
    <source>
        <dbReference type="RuleBase" id="RU362117"/>
    </source>
</evidence>
<feature type="transmembrane region" description="Helical" evidence="20">
    <location>
        <begin position="113"/>
        <end position="133"/>
    </location>
</feature>
<feature type="transmembrane region" description="Helical" evidence="20">
    <location>
        <begin position="229"/>
        <end position="250"/>
    </location>
</feature>
<dbReference type="InterPro" id="IPR048260">
    <property type="entry name" value="Cytochrome_b_C_euk/bac"/>
</dbReference>
<dbReference type="CDD" id="cd00284">
    <property type="entry name" value="Cytochrome_b_N"/>
    <property type="match status" value="1"/>
</dbReference>
<dbReference type="FunFam" id="1.20.810.10:FF:000002">
    <property type="entry name" value="Cytochrome b"/>
    <property type="match status" value="1"/>
</dbReference>
<evidence type="ECO:0000259" key="21">
    <source>
        <dbReference type="PROSITE" id="PS51002"/>
    </source>
</evidence>
<dbReference type="PANTHER" id="PTHR19271:SF16">
    <property type="entry name" value="CYTOCHROME B"/>
    <property type="match status" value="1"/>
</dbReference>
<keyword evidence="15 20" id="KW-0496">Mitochondrion</keyword>
<feature type="transmembrane region" description="Helical" evidence="20">
    <location>
        <begin position="288"/>
        <end position="308"/>
    </location>
</feature>
<keyword evidence="14" id="KW-0830">Ubiquinone</keyword>
<evidence type="ECO:0000256" key="9">
    <source>
        <dbReference type="ARBA" id="ARBA00022723"/>
    </source>
</evidence>
<dbReference type="PROSITE" id="PS51003">
    <property type="entry name" value="CYTB_CTER"/>
    <property type="match status" value="1"/>
</dbReference>
<organism evidence="23">
    <name type="scientific">Ctenosaura acanthura</name>
    <dbReference type="NCBI Taxonomy" id="496809"/>
    <lineage>
        <taxon>Eukaryota</taxon>
        <taxon>Metazoa</taxon>
        <taxon>Chordata</taxon>
        <taxon>Craniata</taxon>
        <taxon>Vertebrata</taxon>
        <taxon>Euteleostomi</taxon>
        <taxon>Lepidosauria</taxon>
        <taxon>Squamata</taxon>
        <taxon>Bifurcata</taxon>
        <taxon>Unidentata</taxon>
        <taxon>Episquamata</taxon>
        <taxon>Toxicofera</taxon>
        <taxon>Iguania</taxon>
        <taxon>Iguanidae</taxon>
        <taxon>Iguaninae</taxon>
        <taxon>Ctenosaura</taxon>
    </lineage>
</organism>
<keyword evidence="5 20" id="KW-0813">Transport</keyword>
<evidence type="ECO:0000256" key="19">
    <source>
        <dbReference type="PIRSR" id="PIRSR038885-2"/>
    </source>
</evidence>
<dbReference type="CDD" id="cd00290">
    <property type="entry name" value="cytochrome_b_C"/>
    <property type="match status" value="1"/>
</dbReference>
<dbReference type="GO" id="GO:0045275">
    <property type="term" value="C:respiratory chain complex III"/>
    <property type="evidence" value="ECO:0007669"/>
    <property type="project" value="InterPro"/>
</dbReference>
<feature type="transmembrane region" description="Helical" evidence="20">
    <location>
        <begin position="178"/>
        <end position="200"/>
    </location>
</feature>
<sequence length="379" mass="42776">MTITRKSHPILKIINNSFIDLPTPSNISAWWNFGSLLGLCLIIQIMTGLFLAMHYTADISSAFSSIAHICRDVQYGWLIRNLHANGASMFFVCLYLHVGRGLYYGSYLFKETWNLGVILLLLVMATAFMGYVLPWGQMSFWGATVITNLLSAIPYVGTTLVKWIWGGFSVDNATLTRFFTFHFLLPFAIMAMAILHLLFLHETGSNNPTGINSNPDKIPFHPYFSYKDLLGAILTMLLLLTLALFTPNLLGDPENFTPANPLVTPPHIKPEWYFLFAYAILRSIPNKLGGVLALLFSILILMIVPFLHLSKQRSNAFRPFSQTLFWLMVSNVIILTWIGGQPVEHPFIIIGQLASAFYFLLFLTIMPTTALLENKLLNW</sequence>
<feature type="binding site" evidence="18">
    <location>
        <position position="201"/>
    </location>
    <ligand>
        <name>a ubiquinone</name>
        <dbReference type="ChEBI" id="CHEBI:16389"/>
    </ligand>
</feature>
<keyword evidence="10" id="KW-0999">Mitochondrion inner membrane</keyword>
<evidence type="ECO:0000259" key="22">
    <source>
        <dbReference type="PROSITE" id="PS51003"/>
    </source>
</evidence>
<feature type="transmembrane region" description="Helical" evidence="20">
    <location>
        <begin position="320"/>
        <end position="340"/>
    </location>
</feature>
<dbReference type="PIRSF" id="PIRSF038885">
    <property type="entry name" value="COB"/>
    <property type="match status" value="1"/>
</dbReference>
<dbReference type="InterPro" id="IPR016174">
    <property type="entry name" value="Di-haem_cyt_TM"/>
</dbReference>
<evidence type="ECO:0000256" key="15">
    <source>
        <dbReference type="ARBA" id="ARBA00023128"/>
    </source>
</evidence>
<geneLocation type="mitochondrion" evidence="23"/>
<keyword evidence="11 20" id="KW-0249">Electron transport</keyword>
<feature type="binding site" description="axial binding residue" evidence="19">
    <location>
        <position position="182"/>
    </location>
    <ligand>
        <name>heme b</name>
        <dbReference type="ChEBI" id="CHEBI:60344"/>
        <label>b562</label>
    </ligand>
    <ligandPart>
        <name>Fe</name>
        <dbReference type="ChEBI" id="CHEBI:18248"/>
    </ligandPart>
</feature>
<comment type="cofactor">
    <cofactor evidence="20">
        <name>heme b</name>
        <dbReference type="ChEBI" id="CHEBI:60344"/>
    </cofactor>
    <text evidence="20">Binds 2 heme groups non-covalently.</text>
</comment>
<reference evidence="23" key="1">
    <citation type="journal article" date="2017" name="Mol. Phylogenet. Evol.">
        <title>Never judge an iguana by its spines: Systematics of the Yucatan spiny tailed iguana, Ctenosaura defensor (Cope, 1866).</title>
        <authorList>
            <person name="Malone C.L."/>
            <person name="Hugo Reynoso V."/>
            <person name="Buckley L."/>
        </authorList>
    </citation>
    <scope>NUCLEOTIDE SEQUENCE</scope>
</reference>
<evidence type="ECO:0000256" key="2">
    <source>
        <dbReference type="ARBA" id="ARBA00004448"/>
    </source>
</evidence>
<gene>
    <name evidence="23" type="primary">Cytb</name>
</gene>
<dbReference type="Pfam" id="PF00032">
    <property type="entry name" value="Cytochrom_B_C"/>
    <property type="match status" value="1"/>
</dbReference>
<comment type="cofactor">
    <cofactor evidence="19">
        <name>heme</name>
        <dbReference type="ChEBI" id="CHEBI:30413"/>
    </cofactor>
    <text evidence="19">Binds 2 heme groups non-covalently.</text>
</comment>
<evidence type="ECO:0000256" key="11">
    <source>
        <dbReference type="ARBA" id="ARBA00022982"/>
    </source>
</evidence>
<dbReference type="GO" id="GO:0005743">
    <property type="term" value="C:mitochondrial inner membrane"/>
    <property type="evidence" value="ECO:0007669"/>
    <property type="project" value="UniProtKB-SubCell"/>
</dbReference>
<protein>
    <recommendedName>
        <fullName evidence="4 20">Cytochrome b</fullName>
    </recommendedName>
</protein>
<dbReference type="SUPFAM" id="SSF81342">
    <property type="entry name" value="Transmembrane di-heme cytochromes"/>
    <property type="match status" value="1"/>
</dbReference>
<comment type="function">
    <text evidence="1 20">Component of the ubiquinol-cytochrome c reductase complex (complex III or cytochrome b-c1 complex) that is part of the mitochondrial respiratory chain. The b-c1 complex mediates electron transfer from ubiquinol to cytochrome c. Contributes to the generation of a proton gradient across the mitochondrial membrane that is then used for ATP synthesis.</text>
</comment>
<dbReference type="EMBL" id="KX610588">
    <property type="protein sequence ID" value="ARO70438.1"/>
    <property type="molecule type" value="Genomic_DNA"/>
</dbReference>
<dbReference type="InterPro" id="IPR030689">
    <property type="entry name" value="Cytochrome_b"/>
</dbReference>
<feature type="transmembrane region" description="Helical" evidence="20">
    <location>
        <begin position="145"/>
        <end position="166"/>
    </location>
</feature>
<evidence type="ECO:0000256" key="1">
    <source>
        <dbReference type="ARBA" id="ARBA00002566"/>
    </source>
</evidence>
<evidence type="ECO:0000256" key="14">
    <source>
        <dbReference type="ARBA" id="ARBA00023075"/>
    </source>
</evidence>
<feature type="domain" description="Cytochrome b/b6 N-terminal region profile" evidence="21">
    <location>
        <begin position="1"/>
        <end position="209"/>
    </location>
</feature>
<proteinExistence type="inferred from homology"/>
<name>A0A220D3X2_9SAUR</name>
<dbReference type="PROSITE" id="PS51002">
    <property type="entry name" value="CYTB_NTER"/>
    <property type="match status" value="1"/>
</dbReference>
<evidence type="ECO:0000256" key="4">
    <source>
        <dbReference type="ARBA" id="ARBA00013531"/>
    </source>
</evidence>
<accession>A0A220D3X2</accession>
<dbReference type="GO" id="GO:0008121">
    <property type="term" value="F:quinol-cytochrome-c reductase activity"/>
    <property type="evidence" value="ECO:0007669"/>
    <property type="project" value="InterPro"/>
</dbReference>
<feature type="binding site" description="axial binding residue" evidence="19">
    <location>
        <position position="97"/>
    </location>
    <ligand>
        <name>heme b</name>
        <dbReference type="ChEBI" id="CHEBI:60344"/>
        <label>b566</label>
    </ligand>
    <ligandPart>
        <name>Fe</name>
        <dbReference type="ChEBI" id="CHEBI:18248"/>
    </ligandPart>
</feature>
<dbReference type="Pfam" id="PF00033">
    <property type="entry name" value="Cytochrome_B"/>
    <property type="match status" value="1"/>
</dbReference>
<dbReference type="InterPro" id="IPR048259">
    <property type="entry name" value="Cytochrome_b_N_euk/bac"/>
</dbReference>
<evidence type="ECO:0000256" key="8">
    <source>
        <dbReference type="ARBA" id="ARBA00022692"/>
    </source>
</evidence>
<dbReference type="GO" id="GO:0006122">
    <property type="term" value="P:mitochondrial electron transport, ubiquinol to cytochrome c"/>
    <property type="evidence" value="ECO:0007669"/>
    <property type="project" value="TreeGrafter"/>
</dbReference>
<evidence type="ECO:0000256" key="16">
    <source>
        <dbReference type="ARBA" id="ARBA00023136"/>
    </source>
</evidence>
<keyword evidence="6 19" id="KW-0349">Heme</keyword>
<dbReference type="Gene3D" id="1.20.810.10">
    <property type="entry name" value="Cytochrome Bc1 Complex, Chain C"/>
    <property type="match status" value="1"/>
</dbReference>
<evidence type="ECO:0000256" key="6">
    <source>
        <dbReference type="ARBA" id="ARBA00022617"/>
    </source>
</evidence>
<evidence type="ECO:0000256" key="5">
    <source>
        <dbReference type="ARBA" id="ARBA00022448"/>
    </source>
</evidence>
<keyword evidence="8 20" id="KW-0812">Transmembrane</keyword>
<keyword evidence="7 20" id="KW-0679">Respiratory chain</keyword>
<evidence type="ECO:0000256" key="17">
    <source>
        <dbReference type="ARBA" id="ARBA00061233"/>
    </source>
</evidence>
<evidence type="ECO:0000256" key="12">
    <source>
        <dbReference type="ARBA" id="ARBA00022989"/>
    </source>
</evidence>
<comment type="subcellular location">
    <subcellularLocation>
        <location evidence="2">Mitochondrion inner membrane</location>
        <topology evidence="2">Multi-pass membrane protein</topology>
    </subcellularLocation>
</comment>
<dbReference type="InterPro" id="IPR005797">
    <property type="entry name" value="Cyt_b/b6_N"/>
</dbReference>
<evidence type="ECO:0000313" key="23">
    <source>
        <dbReference type="EMBL" id="ARO70438.1"/>
    </source>
</evidence>
<comment type="subunit">
    <text evidence="3">The cytochrome bc1 complex contains 3 respiratory subunits (MT-CYB, CYC1 and UQCRFS1), 2 core proteins (UQCRC1 and UQCRC2) and probably 6 low-molecular weight proteins.</text>
</comment>
<dbReference type="AlphaFoldDB" id="A0A220D3X2"/>
<dbReference type="SUPFAM" id="SSF81648">
    <property type="entry name" value="a domain/subunit of cytochrome bc1 complex (Ubiquinol-cytochrome c reductase)"/>
    <property type="match status" value="1"/>
</dbReference>
<keyword evidence="13 19" id="KW-0408">Iron</keyword>
<evidence type="ECO:0000256" key="13">
    <source>
        <dbReference type="ARBA" id="ARBA00023004"/>
    </source>
</evidence>
<feature type="binding site" description="axial binding residue" evidence="19">
    <location>
        <position position="196"/>
    </location>
    <ligand>
        <name>heme b</name>
        <dbReference type="ChEBI" id="CHEBI:60344"/>
        <label>b566</label>
    </ligand>
    <ligandPart>
        <name>Fe</name>
        <dbReference type="ChEBI" id="CHEBI:18248"/>
    </ligandPart>
</feature>